<feature type="transmembrane region" description="Helical" evidence="1">
    <location>
        <begin position="7"/>
        <end position="25"/>
    </location>
</feature>
<keyword evidence="1" id="KW-0472">Membrane</keyword>
<sequence>MNKLWKGFLSILLLLVFVIFLFVMIENQAVATLPFSLISMYDYPWIHTIIPYFLFWGSVVSSLLLVIALIWVWAYPSRKNELVLDAKNGTLKIQKRAIENFVLEIVKKEVFIDNPSVRVKIDKKKISVTIFGKMRKVMETPERQRQLIQTVNTELMQLLGTTDNLTTKVVLNDYRSSKKTNEKNRVE</sequence>
<dbReference type="RefSeq" id="WP_161901004.1">
    <property type="nucleotide sequence ID" value="NZ_MAEL01000010.1"/>
</dbReference>
<protein>
    <recommendedName>
        <fullName evidence="4">Alkaline shock response membrane anchor protein AmaP</fullName>
    </recommendedName>
</protein>
<gene>
    <name evidence="2" type="ORF">BAU17_00110</name>
</gene>
<feature type="transmembrane region" description="Helical" evidence="1">
    <location>
        <begin position="45"/>
        <end position="74"/>
    </location>
</feature>
<keyword evidence="3" id="KW-1185">Reference proteome</keyword>
<evidence type="ECO:0000313" key="2">
    <source>
        <dbReference type="EMBL" id="KAF1305689.1"/>
    </source>
</evidence>
<keyword evidence="1" id="KW-1133">Transmembrane helix</keyword>
<reference evidence="2 3" key="1">
    <citation type="submission" date="2016-06" db="EMBL/GenBank/DDBJ databases">
        <title>Four novel species of enterococci isolated from chicken manure.</title>
        <authorList>
            <person name="Van Tyne D."/>
        </authorList>
    </citation>
    <scope>NUCLEOTIDE SEQUENCE [LARGE SCALE GENOMIC DNA]</scope>
    <source>
        <strain evidence="2 3">CU12B</strain>
    </source>
</reference>
<organism evidence="2 3">
    <name type="scientific">Candidatus Enterococcus willemsii</name>
    <dbReference type="NCBI Taxonomy" id="1857215"/>
    <lineage>
        <taxon>Bacteria</taxon>
        <taxon>Bacillati</taxon>
        <taxon>Bacillota</taxon>
        <taxon>Bacilli</taxon>
        <taxon>Lactobacillales</taxon>
        <taxon>Enterococcaceae</taxon>
        <taxon>Enterococcus</taxon>
    </lineage>
</organism>
<name>A0ABQ6Z248_9ENTE</name>
<comment type="caution">
    <text evidence="2">The sequence shown here is derived from an EMBL/GenBank/DDBJ whole genome shotgun (WGS) entry which is preliminary data.</text>
</comment>
<dbReference type="NCBIfam" id="NF033218">
    <property type="entry name" value="anchor_AmaP"/>
    <property type="match status" value="1"/>
</dbReference>
<proteinExistence type="predicted"/>
<evidence type="ECO:0000256" key="1">
    <source>
        <dbReference type="SAM" id="Phobius"/>
    </source>
</evidence>
<evidence type="ECO:0000313" key="3">
    <source>
        <dbReference type="Proteomes" id="UP000782705"/>
    </source>
</evidence>
<accession>A0ABQ6Z248</accession>
<dbReference type="EMBL" id="MAEL01000010">
    <property type="protein sequence ID" value="KAF1305689.1"/>
    <property type="molecule type" value="Genomic_DNA"/>
</dbReference>
<evidence type="ECO:0008006" key="4">
    <source>
        <dbReference type="Google" id="ProtNLM"/>
    </source>
</evidence>
<dbReference type="Proteomes" id="UP000782705">
    <property type="component" value="Unassembled WGS sequence"/>
</dbReference>
<keyword evidence="1" id="KW-0812">Transmembrane</keyword>